<dbReference type="GO" id="GO:0005789">
    <property type="term" value="C:endoplasmic reticulum membrane"/>
    <property type="evidence" value="ECO:0007669"/>
    <property type="project" value="TreeGrafter"/>
</dbReference>
<dbReference type="PANTHER" id="PTHR10572">
    <property type="entry name" value="3-HYDROXY-3-METHYLGLUTARYL-COENZYME A REDUCTASE"/>
    <property type="match status" value="1"/>
</dbReference>
<evidence type="ECO:0000256" key="1">
    <source>
        <dbReference type="ARBA" id="ARBA00004370"/>
    </source>
</evidence>
<comment type="caution">
    <text evidence="8">The sequence shown here is derived from an EMBL/GenBank/DDBJ whole genome shotgun (WGS) entry which is preliminary data.</text>
</comment>
<dbReference type="InterPro" id="IPR002202">
    <property type="entry name" value="HMG_CoA_Rdtase"/>
</dbReference>
<dbReference type="InterPro" id="IPR009023">
    <property type="entry name" value="HMG_CoA_Rdtase_NAD(P)-bd_sf"/>
</dbReference>
<keyword evidence="4" id="KW-0521">NADP</keyword>
<gene>
    <name evidence="8" type="ORF">PSTT_06163</name>
</gene>
<feature type="compositionally biased region" description="Low complexity" evidence="7">
    <location>
        <begin position="217"/>
        <end position="239"/>
    </location>
</feature>
<keyword evidence="6" id="KW-0472">Membrane</keyword>
<sequence length="267" mass="28066">MKSYRLSGNYCIDKKPSALNWIEGRGKSIVAEAVVPGQIMEKILKTSVKDIVKLNISKNLVGSCLAGSIGGNNAHASNILTAIYLATGQDPAQNVESSNCMTLMEAINDDQDLLITCTMPSIEVGTIGGGTILGPQSSMLEMLGIRGPNMEHPGNNSRQLARIICAAVMAGELSLMSALAAGHLVESHMTHNRSVPPTPLIQGSPSISRSPSRLGFSTSPSATSNSTSTSSTTDAHSTAVNSHLTSSHNSVVVQRRNDVKHLSSLHP</sequence>
<keyword evidence="9" id="KW-1185">Reference proteome</keyword>
<dbReference type="PROSITE" id="PS50065">
    <property type="entry name" value="HMG_COA_REDUCTASE_4"/>
    <property type="match status" value="1"/>
</dbReference>
<evidence type="ECO:0000256" key="5">
    <source>
        <dbReference type="ARBA" id="ARBA00023002"/>
    </source>
</evidence>
<name>A0A2S4VL60_9BASI</name>
<organism evidence="8 9">
    <name type="scientific">Puccinia striiformis</name>
    <dbReference type="NCBI Taxonomy" id="27350"/>
    <lineage>
        <taxon>Eukaryota</taxon>
        <taxon>Fungi</taxon>
        <taxon>Dikarya</taxon>
        <taxon>Basidiomycota</taxon>
        <taxon>Pucciniomycotina</taxon>
        <taxon>Pucciniomycetes</taxon>
        <taxon>Pucciniales</taxon>
        <taxon>Pucciniaceae</taxon>
        <taxon>Puccinia</taxon>
    </lineage>
</organism>
<dbReference type="InterPro" id="IPR009029">
    <property type="entry name" value="HMG_CoA_Rdtase_sub-bd_dom_sf"/>
</dbReference>
<dbReference type="GO" id="GO:0015936">
    <property type="term" value="P:coenzyme A metabolic process"/>
    <property type="evidence" value="ECO:0007669"/>
    <property type="project" value="InterPro"/>
</dbReference>
<proteinExistence type="inferred from homology"/>
<protein>
    <recommendedName>
        <fullName evidence="3">hydroxymethylglutaryl-CoA reductase (NADPH)</fullName>
        <ecNumber evidence="3">1.1.1.34</ecNumber>
    </recommendedName>
</protein>
<evidence type="ECO:0000256" key="2">
    <source>
        <dbReference type="ARBA" id="ARBA00007661"/>
    </source>
</evidence>
<dbReference type="Proteomes" id="UP000239156">
    <property type="component" value="Unassembled WGS sequence"/>
</dbReference>
<dbReference type="SUPFAM" id="SSF56542">
    <property type="entry name" value="Substrate-binding domain of HMG-CoA reductase"/>
    <property type="match status" value="1"/>
</dbReference>
<evidence type="ECO:0000256" key="7">
    <source>
        <dbReference type="SAM" id="MobiDB-lite"/>
    </source>
</evidence>
<dbReference type="Gene3D" id="3.90.770.10">
    <property type="entry name" value="3-hydroxy-3-methylglutaryl-coenzyme A Reductase, Chain A, domain 2"/>
    <property type="match status" value="1"/>
</dbReference>
<reference evidence="8" key="1">
    <citation type="submission" date="2017-12" db="EMBL/GenBank/DDBJ databases">
        <title>Gene loss provides genomic basis for host adaptation in cereal stripe rust fungi.</title>
        <authorList>
            <person name="Xia C."/>
        </authorList>
    </citation>
    <scope>NUCLEOTIDE SEQUENCE [LARGE SCALE GENOMIC DNA]</scope>
    <source>
        <strain evidence="8">93-210</strain>
    </source>
</reference>
<dbReference type="FunFam" id="3.90.770.10:FF:000001">
    <property type="entry name" value="3-hydroxy-3-methylglutaryl coenzyme A reductase"/>
    <property type="match status" value="1"/>
</dbReference>
<dbReference type="GO" id="GO:0008299">
    <property type="term" value="P:isoprenoid biosynthetic process"/>
    <property type="evidence" value="ECO:0007669"/>
    <property type="project" value="TreeGrafter"/>
</dbReference>
<feature type="compositionally biased region" description="Polar residues" evidence="7">
    <location>
        <begin position="201"/>
        <end position="211"/>
    </location>
</feature>
<dbReference type="PROSITE" id="PS00318">
    <property type="entry name" value="HMG_COA_REDUCTASE_2"/>
    <property type="match status" value="1"/>
</dbReference>
<dbReference type="GO" id="GO:0005778">
    <property type="term" value="C:peroxisomal membrane"/>
    <property type="evidence" value="ECO:0007669"/>
    <property type="project" value="TreeGrafter"/>
</dbReference>
<comment type="similarity">
    <text evidence="2">Belongs to the HMG-CoA reductase family.</text>
</comment>
<dbReference type="PANTHER" id="PTHR10572:SF24">
    <property type="entry name" value="3-HYDROXY-3-METHYLGLUTARYL-COENZYME A REDUCTASE"/>
    <property type="match status" value="1"/>
</dbReference>
<dbReference type="Gene3D" id="3.30.70.420">
    <property type="entry name" value="Hydroxymethylglutaryl-CoA reductase, class I/II, NAD/NADP-binding domain"/>
    <property type="match status" value="1"/>
</dbReference>
<keyword evidence="5" id="KW-0560">Oxidoreductase</keyword>
<evidence type="ECO:0000256" key="3">
    <source>
        <dbReference type="ARBA" id="ARBA00012999"/>
    </source>
</evidence>
<dbReference type="EC" id="1.1.1.34" evidence="3"/>
<dbReference type="GO" id="GO:0006696">
    <property type="term" value="P:ergosterol biosynthetic process"/>
    <property type="evidence" value="ECO:0007669"/>
    <property type="project" value="TreeGrafter"/>
</dbReference>
<accession>A0A2S4VL60</accession>
<dbReference type="VEuPathDB" id="FungiDB:PSHT_02904"/>
<dbReference type="SUPFAM" id="SSF55035">
    <property type="entry name" value="NAD-binding domain of HMG-CoA reductase"/>
    <property type="match status" value="1"/>
</dbReference>
<dbReference type="PRINTS" id="PR00071">
    <property type="entry name" value="HMGCOARDTASE"/>
</dbReference>
<dbReference type="InterPro" id="IPR023076">
    <property type="entry name" value="HMG_CoA_Rdtase_CS"/>
</dbReference>
<dbReference type="AlphaFoldDB" id="A0A2S4VL60"/>
<feature type="compositionally biased region" description="Polar residues" evidence="7">
    <location>
        <begin position="240"/>
        <end position="252"/>
    </location>
</feature>
<dbReference type="VEuPathDB" id="FungiDB:PSTT_06163"/>
<evidence type="ECO:0000313" key="8">
    <source>
        <dbReference type="EMBL" id="POW10287.1"/>
    </source>
</evidence>
<dbReference type="GO" id="GO:0004420">
    <property type="term" value="F:hydroxymethylglutaryl-CoA reductase (NADPH) activity"/>
    <property type="evidence" value="ECO:0007669"/>
    <property type="project" value="UniProtKB-EC"/>
</dbReference>
<dbReference type="EMBL" id="PKSL01000047">
    <property type="protein sequence ID" value="POW10287.1"/>
    <property type="molecule type" value="Genomic_DNA"/>
</dbReference>
<feature type="region of interest" description="Disordered" evidence="7">
    <location>
        <begin position="190"/>
        <end position="267"/>
    </location>
</feature>
<evidence type="ECO:0000256" key="4">
    <source>
        <dbReference type="ARBA" id="ARBA00022857"/>
    </source>
</evidence>
<evidence type="ECO:0000256" key="6">
    <source>
        <dbReference type="ARBA" id="ARBA00023136"/>
    </source>
</evidence>
<evidence type="ECO:0000313" key="9">
    <source>
        <dbReference type="Proteomes" id="UP000239156"/>
    </source>
</evidence>
<dbReference type="Pfam" id="PF00368">
    <property type="entry name" value="HMG-CoA_red"/>
    <property type="match status" value="1"/>
</dbReference>
<comment type="subcellular location">
    <subcellularLocation>
        <location evidence="1">Membrane</location>
    </subcellularLocation>
</comment>
<dbReference type="InterPro" id="IPR023074">
    <property type="entry name" value="HMG_CoA_Rdtase_cat_sf"/>
</dbReference>